<dbReference type="Proteomes" id="UP000245383">
    <property type="component" value="Unassembled WGS sequence"/>
</dbReference>
<dbReference type="AlphaFoldDB" id="A0A2T9YIE3"/>
<dbReference type="Pfam" id="PF08325">
    <property type="entry name" value="WLM"/>
    <property type="match status" value="1"/>
</dbReference>
<proteinExistence type="predicted"/>
<dbReference type="GO" id="GO:0008237">
    <property type="term" value="F:metallopeptidase activity"/>
    <property type="evidence" value="ECO:0007669"/>
    <property type="project" value="TreeGrafter"/>
</dbReference>
<evidence type="ECO:0000313" key="3">
    <source>
        <dbReference type="Proteomes" id="UP000245383"/>
    </source>
</evidence>
<dbReference type="PANTHER" id="PTHR46622">
    <property type="entry name" value="DNA-DEPENDENT METALLOPROTEASE WSS1"/>
    <property type="match status" value="1"/>
</dbReference>
<accession>A0A2T9YIE3</accession>
<keyword evidence="3" id="KW-1185">Reference proteome</keyword>
<dbReference type="EMBL" id="MBFR01000173">
    <property type="protein sequence ID" value="PVU92118.1"/>
    <property type="molecule type" value="Genomic_DNA"/>
</dbReference>
<dbReference type="GO" id="GO:0005634">
    <property type="term" value="C:nucleus"/>
    <property type="evidence" value="ECO:0007669"/>
    <property type="project" value="TreeGrafter"/>
</dbReference>
<organism evidence="2 3">
    <name type="scientific">Smittium simulii</name>
    <dbReference type="NCBI Taxonomy" id="133385"/>
    <lineage>
        <taxon>Eukaryota</taxon>
        <taxon>Fungi</taxon>
        <taxon>Fungi incertae sedis</taxon>
        <taxon>Zoopagomycota</taxon>
        <taxon>Kickxellomycotina</taxon>
        <taxon>Harpellomycetes</taxon>
        <taxon>Harpellales</taxon>
        <taxon>Legeriomycetaceae</taxon>
        <taxon>Smittium</taxon>
    </lineage>
</organism>
<dbReference type="InterPro" id="IPR053000">
    <property type="entry name" value="WSS1-like_metalloprotease"/>
</dbReference>
<feature type="domain" description="WLM" evidence="1">
    <location>
        <begin position="1"/>
        <end position="191"/>
    </location>
</feature>
<dbReference type="OrthoDB" id="261960at2759"/>
<evidence type="ECO:0000313" key="2">
    <source>
        <dbReference type="EMBL" id="PVU92118.1"/>
    </source>
</evidence>
<gene>
    <name evidence="2" type="ORF">BB561_004021</name>
</gene>
<protein>
    <recommendedName>
        <fullName evidence="1">WLM domain-containing protein</fullName>
    </recommendedName>
</protein>
<sequence length="362" mass="41179">MPESYCFNEIKALKKGENVNYAHDILIKLAAIVKPIMTKRGWFVNKLSEFYPKDRYLLGLNINKTAEIKIRLRKPTNYNSFIIFEDLLGTLLHELVHIIRAPHDDEFNRILLSLKKEMAKLILKGYRGDGFYSTGKKLSCSTGLPLRSLRISDILNYNQNSFKKNTRLLNTKFDANKVREKMAVAAEARYFSNKLKANEESNANLQNSKTDIRLNMLRSAEARFIKNKLPIKIISTGNLDNCSQTPACNLNRADPRYLPNNVNIVSKSTDKKSTLLKQPSNIYKSADKKYTLLKQPSNIYKSADANCFNKNIINNNTNPNVKSSKIVIDLIDADFKHIDSNSSKLCSVKKNSGSLEKGIMMD</sequence>
<dbReference type="InterPro" id="IPR013536">
    <property type="entry name" value="WLM_dom"/>
</dbReference>
<dbReference type="STRING" id="133385.A0A2T9YIE3"/>
<comment type="caution">
    <text evidence="2">The sequence shown here is derived from an EMBL/GenBank/DDBJ whole genome shotgun (WGS) entry which is preliminary data.</text>
</comment>
<reference evidence="2 3" key="1">
    <citation type="journal article" date="2018" name="MBio">
        <title>Comparative Genomics Reveals the Core Gene Toolbox for the Fungus-Insect Symbiosis.</title>
        <authorList>
            <person name="Wang Y."/>
            <person name="Stata M."/>
            <person name="Wang W."/>
            <person name="Stajich J.E."/>
            <person name="White M.M."/>
            <person name="Moncalvo J.M."/>
        </authorList>
    </citation>
    <scope>NUCLEOTIDE SEQUENCE [LARGE SCALE GENOMIC DNA]</scope>
    <source>
        <strain evidence="2 3">SWE-8-4</strain>
    </source>
</reference>
<dbReference type="GO" id="GO:0006281">
    <property type="term" value="P:DNA repair"/>
    <property type="evidence" value="ECO:0007669"/>
    <property type="project" value="TreeGrafter"/>
</dbReference>
<evidence type="ECO:0000259" key="1">
    <source>
        <dbReference type="PROSITE" id="PS51397"/>
    </source>
</evidence>
<name>A0A2T9YIE3_9FUNG</name>
<dbReference type="PANTHER" id="PTHR46622:SF1">
    <property type="entry name" value="DNA-DEPENDENT METALLOPROTEASE WSS1"/>
    <property type="match status" value="1"/>
</dbReference>
<dbReference type="PROSITE" id="PS51397">
    <property type="entry name" value="WLM"/>
    <property type="match status" value="1"/>
</dbReference>